<reference evidence="1 2" key="1">
    <citation type="submission" date="2018-07" db="EMBL/GenBank/DDBJ databases">
        <title>Dyadobacter roseus sp. nov., isolated from rose rhizosphere soil.</title>
        <authorList>
            <person name="Chen L."/>
        </authorList>
    </citation>
    <scope>NUCLEOTIDE SEQUENCE [LARGE SCALE GENOMIC DNA]</scope>
    <source>
        <strain evidence="1 2">RS19</strain>
    </source>
</reference>
<dbReference type="Pfam" id="PF14054">
    <property type="entry name" value="DUF4249"/>
    <property type="match status" value="1"/>
</dbReference>
<evidence type="ECO:0000313" key="1">
    <source>
        <dbReference type="EMBL" id="REA62371.1"/>
    </source>
</evidence>
<accession>A0A3D8YD36</accession>
<name>A0A3D8YD36_9BACT</name>
<keyword evidence="2" id="KW-1185">Reference proteome</keyword>
<comment type="caution">
    <text evidence="1">The sequence shown here is derived from an EMBL/GenBank/DDBJ whole genome shotgun (WGS) entry which is preliminary data.</text>
</comment>
<dbReference type="AlphaFoldDB" id="A0A3D8YD36"/>
<dbReference type="Proteomes" id="UP000256373">
    <property type="component" value="Unassembled WGS sequence"/>
</dbReference>
<proteinExistence type="predicted"/>
<gene>
    <name evidence="1" type="ORF">DSL64_08900</name>
</gene>
<organism evidence="1 2">
    <name type="scientific">Dyadobacter luteus</name>
    <dbReference type="NCBI Taxonomy" id="2259619"/>
    <lineage>
        <taxon>Bacteria</taxon>
        <taxon>Pseudomonadati</taxon>
        <taxon>Bacteroidota</taxon>
        <taxon>Cytophagia</taxon>
        <taxon>Cytophagales</taxon>
        <taxon>Spirosomataceae</taxon>
        <taxon>Dyadobacter</taxon>
    </lineage>
</organism>
<dbReference type="PROSITE" id="PS51257">
    <property type="entry name" value="PROKAR_LIPOPROTEIN"/>
    <property type="match status" value="1"/>
</dbReference>
<dbReference type="RefSeq" id="WP_115830388.1">
    <property type="nucleotide sequence ID" value="NZ_QNUL01000005.1"/>
</dbReference>
<dbReference type="InterPro" id="IPR025345">
    <property type="entry name" value="DUF4249"/>
</dbReference>
<evidence type="ECO:0000313" key="2">
    <source>
        <dbReference type="Proteomes" id="UP000256373"/>
    </source>
</evidence>
<dbReference type="EMBL" id="QNUL01000005">
    <property type="protein sequence ID" value="REA62371.1"/>
    <property type="molecule type" value="Genomic_DNA"/>
</dbReference>
<sequence>MRYKIFKLSLILLVISLYACIEEFSPPEINSDERYLVVDGFLNAGNEESRIELRLSQNTNDNSIPIVETGARIVVEEESGNSYSFTEVLRGVYTLPPVTVNPAGKYRLKITRISGEEYLSEYVTVSQTPPIDSLTYRYDAGRDAMVISTNTHDPSGKTRFYRWKFEETYQYRSAYYSSLVYNQNTKKIEYRNENINLCWATKNSTGIILGSTVKLSADIIKDLPVNIAAISTNKFLMKYSILVKQYGLTQEEFEYWTSLAKSTQGTGSLFDPQPSQVTGNIKNVANNKELVFGYFNVAKEETKRIFMAPGRGQYPRCDPPDTVSVAEYLNSPIGYMLNYHGERSDSLLISSLGCVDCRIQGGTTVKPSFWED</sequence>
<protein>
    <submittedName>
        <fullName evidence="1">DUF4249 domain-containing protein</fullName>
    </submittedName>
</protein>
<dbReference type="OrthoDB" id="1062680at2"/>